<proteinExistence type="predicted"/>
<gene>
    <name evidence="1" type="ORF">PSALAMII_LOCUS5553</name>
</gene>
<protein>
    <submittedName>
        <fullName evidence="1">Uncharacterized protein</fullName>
    </submittedName>
</protein>
<name>A0A9W4J5Y4_9EURO</name>
<comment type="caution">
    <text evidence="1">The sequence shown here is derived from an EMBL/GenBank/DDBJ whole genome shotgun (WGS) entry which is preliminary data.</text>
</comment>
<organism evidence="1 2">
    <name type="scientific">Penicillium salamii</name>
    <dbReference type="NCBI Taxonomy" id="1612424"/>
    <lineage>
        <taxon>Eukaryota</taxon>
        <taxon>Fungi</taxon>
        <taxon>Dikarya</taxon>
        <taxon>Ascomycota</taxon>
        <taxon>Pezizomycotina</taxon>
        <taxon>Eurotiomycetes</taxon>
        <taxon>Eurotiomycetidae</taxon>
        <taxon>Eurotiales</taxon>
        <taxon>Aspergillaceae</taxon>
        <taxon>Penicillium</taxon>
    </lineage>
</organism>
<accession>A0A9W4J5Y4</accession>
<evidence type="ECO:0000313" key="1">
    <source>
        <dbReference type="EMBL" id="CAG8379578.1"/>
    </source>
</evidence>
<dbReference type="OrthoDB" id="3936150at2759"/>
<dbReference type="EMBL" id="CAJVPD010000235">
    <property type="protein sequence ID" value="CAG8379578.1"/>
    <property type="molecule type" value="Genomic_DNA"/>
</dbReference>
<evidence type="ECO:0000313" key="2">
    <source>
        <dbReference type="Proteomes" id="UP001152592"/>
    </source>
</evidence>
<dbReference type="Proteomes" id="UP001152592">
    <property type="component" value="Unassembled WGS sequence"/>
</dbReference>
<reference evidence="1" key="1">
    <citation type="submission" date="2021-07" db="EMBL/GenBank/DDBJ databases">
        <authorList>
            <person name="Branca A.L. A."/>
        </authorList>
    </citation>
    <scope>NUCLEOTIDE SEQUENCE</scope>
</reference>
<sequence length="226" mass="26232">MVMIGWFPLSKFGPDTEVTFQTPTSSVWKVREKLSQHNRQREEFDPQDPEDCPSSAEATFYVQDSQSNLDGAIAYMRVYMQVPVLTTEFEPREVRRRQATCCSHNEVAALKYFHEEGATMTLALLGIKEEVQDDDGVVPGGYIVYMVFQRVSGIKLAESQAAPCPEFPLHMFFRRFERAERDKIREEFAKSYCPLARLNWMPIEPWADHLIWDSASEKLYIPRLQH</sequence>
<dbReference type="AlphaFoldDB" id="A0A9W4J5Y4"/>